<dbReference type="Pfam" id="PF13853">
    <property type="entry name" value="7tm_4"/>
    <property type="match status" value="1"/>
</dbReference>
<keyword evidence="3 13" id="KW-1003">Cell membrane</keyword>
<evidence type="ECO:0000256" key="3">
    <source>
        <dbReference type="ARBA" id="ARBA00022475"/>
    </source>
</evidence>
<dbReference type="PRINTS" id="PR00245">
    <property type="entry name" value="OLFACTORYR"/>
</dbReference>
<protein>
    <recommendedName>
        <fullName evidence="13">Olfactory receptor</fullName>
    </recommendedName>
</protein>
<comment type="subcellular location">
    <subcellularLocation>
        <location evidence="2 13">Cell membrane</location>
        <topology evidence="2 13">Multi-pass membrane protein</topology>
    </subcellularLocation>
</comment>
<dbReference type="RefSeq" id="XP_014642270.1">
    <property type="nucleotide sequence ID" value="XM_014786784.1"/>
</dbReference>
<evidence type="ECO:0000256" key="9">
    <source>
        <dbReference type="ARBA" id="ARBA00023136"/>
    </source>
</evidence>
<dbReference type="InterPro" id="IPR047132">
    <property type="entry name" value="Olfact_rcpt_6C-like"/>
</dbReference>
<comment type="function">
    <text evidence="1">Putative odorant or sperm cell receptor.</text>
</comment>
<dbReference type="Gene3D" id="1.20.1070.10">
    <property type="entry name" value="Rhodopsin 7-helix transmembrane proteins"/>
    <property type="match status" value="1"/>
</dbReference>
<accession>A0ABM1CRT9</accession>
<evidence type="ECO:0000256" key="7">
    <source>
        <dbReference type="ARBA" id="ARBA00022989"/>
    </source>
</evidence>
<evidence type="ECO:0000256" key="8">
    <source>
        <dbReference type="ARBA" id="ARBA00023040"/>
    </source>
</evidence>
<dbReference type="InterPro" id="IPR017452">
    <property type="entry name" value="GPCR_Rhodpsn_7TM"/>
</dbReference>
<dbReference type="PROSITE" id="PS50262">
    <property type="entry name" value="G_PROTEIN_RECEP_F1_2"/>
    <property type="match status" value="1"/>
</dbReference>
<keyword evidence="9 13" id="KW-0472">Membrane</keyword>
<feature type="domain" description="G-protein coupled receptors family 1 profile" evidence="14">
    <location>
        <begin position="34"/>
        <end position="245"/>
    </location>
</feature>
<feature type="transmembrane region" description="Helical" evidence="13">
    <location>
        <begin position="133"/>
        <end position="154"/>
    </location>
</feature>
<name>A0ABM1CRT9_CERSS</name>
<dbReference type="CDD" id="cd15912">
    <property type="entry name" value="7tmA_OR6C-like"/>
    <property type="match status" value="1"/>
</dbReference>
<evidence type="ECO:0000259" key="14">
    <source>
        <dbReference type="PROSITE" id="PS50262"/>
    </source>
</evidence>
<dbReference type="InterPro" id="IPR000276">
    <property type="entry name" value="GPCR_Rhodpsn"/>
</dbReference>
<evidence type="ECO:0000256" key="1">
    <source>
        <dbReference type="ARBA" id="ARBA00003929"/>
    </source>
</evidence>
<evidence type="ECO:0000256" key="12">
    <source>
        <dbReference type="RuleBase" id="RU000688"/>
    </source>
</evidence>
<evidence type="ECO:0000313" key="16">
    <source>
        <dbReference type="RefSeq" id="XP_014642270.1"/>
    </source>
</evidence>
<dbReference type="PROSITE" id="PS00237">
    <property type="entry name" value="G_PROTEIN_RECEP_F1_1"/>
    <property type="match status" value="1"/>
</dbReference>
<feature type="transmembrane region" description="Helical" evidence="13">
    <location>
        <begin position="230"/>
        <end position="253"/>
    </location>
</feature>
<evidence type="ECO:0000256" key="10">
    <source>
        <dbReference type="ARBA" id="ARBA00023170"/>
    </source>
</evidence>
<evidence type="ECO:0000256" key="6">
    <source>
        <dbReference type="ARBA" id="ARBA00022725"/>
    </source>
</evidence>
<proteinExistence type="inferred from homology"/>
<sequence>MVTTFVLLGLTDDPNWQIVIFLVLFLTYLLSVTGNLIIILLTLLDYHLNTPMYFFLWNVSFLEISLTSVCIPRFLISIVTMGKTISYDACLTQLFFTIFLGVSEFFLLAAMSYDRYVAICKPLHYTTIMSNRVCTQLVVTCWLAGLLTILPGLIMGLGLEFCDANAIDHFACDYSPVLKLSCTDTRVTELLSFILATVTLLITLEMVMFSYANIIRTILKIPSVQQKKKAFSTCSSHMIVVSISYGSCIFMYIKPSAEERITLNKGVEVLTTSVAPY</sequence>
<keyword evidence="6 13" id="KW-0552">Olfaction</keyword>
<dbReference type="Proteomes" id="UP000694910">
    <property type="component" value="Unplaced"/>
</dbReference>
<evidence type="ECO:0000313" key="15">
    <source>
        <dbReference type="Proteomes" id="UP000694910"/>
    </source>
</evidence>
<keyword evidence="10 12" id="KW-0675">Receptor</keyword>
<comment type="similarity">
    <text evidence="12">Belongs to the G-protein coupled receptor 1 family.</text>
</comment>
<dbReference type="PANTHER" id="PTHR26454:SF23">
    <property type="entry name" value="OLFACTORY RECEPTOR 807"/>
    <property type="match status" value="1"/>
</dbReference>
<reference evidence="16" key="1">
    <citation type="submission" date="2025-08" db="UniProtKB">
        <authorList>
            <consortium name="RefSeq"/>
        </authorList>
    </citation>
    <scope>IDENTIFICATION</scope>
</reference>
<dbReference type="PANTHER" id="PTHR26454">
    <property type="entry name" value="OLFACTORY RECEPTOR"/>
    <property type="match status" value="1"/>
</dbReference>
<gene>
    <name evidence="16" type="primary">LOC101387210</name>
</gene>
<evidence type="ECO:0000256" key="2">
    <source>
        <dbReference type="ARBA" id="ARBA00004651"/>
    </source>
</evidence>
<keyword evidence="11 12" id="KW-0807">Transducer</keyword>
<dbReference type="PRINTS" id="PR00237">
    <property type="entry name" value="GPCRRHODOPSN"/>
</dbReference>
<feature type="transmembrane region" description="Helical" evidence="13">
    <location>
        <begin position="16"/>
        <end position="43"/>
    </location>
</feature>
<dbReference type="SUPFAM" id="SSF81321">
    <property type="entry name" value="Family A G protein-coupled receptor-like"/>
    <property type="match status" value="1"/>
</dbReference>
<feature type="transmembrane region" description="Helical" evidence="13">
    <location>
        <begin position="91"/>
        <end position="113"/>
    </location>
</feature>
<feature type="transmembrane region" description="Helical" evidence="13">
    <location>
        <begin position="190"/>
        <end position="209"/>
    </location>
</feature>
<keyword evidence="8 12" id="KW-0297">G-protein coupled receptor</keyword>
<organism evidence="15 16">
    <name type="scientific">Ceratotherium simum simum</name>
    <name type="common">Southern white rhinoceros</name>
    <dbReference type="NCBI Taxonomy" id="73337"/>
    <lineage>
        <taxon>Eukaryota</taxon>
        <taxon>Metazoa</taxon>
        <taxon>Chordata</taxon>
        <taxon>Craniata</taxon>
        <taxon>Vertebrata</taxon>
        <taxon>Euteleostomi</taxon>
        <taxon>Mammalia</taxon>
        <taxon>Eutheria</taxon>
        <taxon>Laurasiatheria</taxon>
        <taxon>Perissodactyla</taxon>
        <taxon>Rhinocerotidae</taxon>
        <taxon>Ceratotherium</taxon>
    </lineage>
</organism>
<evidence type="ECO:0000256" key="13">
    <source>
        <dbReference type="RuleBase" id="RU363047"/>
    </source>
</evidence>
<keyword evidence="7 13" id="KW-1133">Transmembrane helix</keyword>
<dbReference type="GeneID" id="101387210"/>
<evidence type="ECO:0000256" key="11">
    <source>
        <dbReference type="ARBA" id="ARBA00023224"/>
    </source>
</evidence>
<evidence type="ECO:0000256" key="4">
    <source>
        <dbReference type="ARBA" id="ARBA00022606"/>
    </source>
</evidence>
<dbReference type="InterPro" id="IPR000725">
    <property type="entry name" value="Olfact_rcpt"/>
</dbReference>
<keyword evidence="15" id="KW-1185">Reference proteome</keyword>
<keyword evidence="5 12" id="KW-0812">Transmembrane</keyword>
<evidence type="ECO:0000256" key="5">
    <source>
        <dbReference type="ARBA" id="ARBA00022692"/>
    </source>
</evidence>
<keyword evidence="4 13" id="KW-0716">Sensory transduction</keyword>
<feature type="transmembrane region" description="Helical" evidence="13">
    <location>
        <begin position="55"/>
        <end position="79"/>
    </location>
</feature>